<feature type="region of interest" description="Disordered" evidence="1">
    <location>
        <begin position="122"/>
        <end position="183"/>
    </location>
</feature>
<reference evidence="2 3" key="1">
    <citation type="submission" date="2016-04" db="EMBL/GenBank/DDBJ databases">
        <title>A degradative enzymes factory behind the ericoid mycorrhizal symbiosis.</title>
        <authorList>
            <consortium name="DOE Joint Genome Institute"/>
            <person name="Martino E."/>
            <person name="Morin E."/>
            <person name="Grelet G."/>
            <person name="Kuo A."/>
            <person name="Kohler A."/>
            <person name="Daghino S."/>
            <person name="Barry K."/>
            <person name="Choi C."/>
            <person name="Cichocki N."/>
            <person name="Clum A."/>
            <person name="Copeland A."/>
            <person name="Hainaut M."/>
            <person name="Haridas S."/>
            <person name="Labutti K."/>
            <person name="Lindquist E."/>
            <person name="Lipzen A."/>
            <person name="Khouja H.-R."/>
            <person name="Murat C."/>
            <person name="Ohm R."/>
            <person name="Olson A."/>
            <person name="Spatafora J."/>
            <person name="Veneault-Fourrey C."/>
            <person name="Henrissat B."/>
            <person name="Grigoriev I."/>
            <person name="Martin F."/>
            <person name="Perotto S."/>
        </authorList>
    </citation>
    <scope>NUCLEOTIDE SEQUENCE [LARGE SCALE GENOMIC DNA]</scope>
    <source>
        <strain evidence="2 3">F</strain>
    </source>
</reference>
<dbReference type="EMBL" id="KZ613966">
    <property type="protein sequence ID" value="PMD30616.1"/>
    <property type="molecule type" value="Genomic_DNA"/>
</dbReference>
<dbReference type="Proteomes" id="UP000235786">
    <property type="component" value="Unassembled WGS sequence"/>
</dbReference>
<feature type="compositionally biased region" description="Polar residues" evidence="1">
    <location>
        <begin position="173"/>
        <end position="183"/>
    </location>
</feature>
<keyword evidence="3" id="KW-1185">Reference proteome</keyword>
<gene>
    <name evidence="2" type="ORF">L207DRAFT_641547</name>
</gene>
<feature type="region of interest" description="Disordered" evidence="1">
    <location>
        <begin position="199"/>
        <end position="230"/>
    </location>
</feature>
<evidence type="ECO:0000313" key="3">
    <source>
        <dbReference type="Proteomes" id="UP000235786"/>
    </source>
</evidence>
<evidence type="ECO:0000313" key="2">
    <source>
        <dbReference type="EMBL" id="PMD30616.1"/>
    </source>
</evidence>
<organism evidence="2 3">
    <name type="scientific">Hyaloscypha variabilis (strain UAMH 11265 / GT02V1 / F)</name>
    <name type="common">Meliniomyces variabilis</name>
    <dbReference type="NCBI Taxonomy" id="1149755"/>
    <lineage>
        <taxon>Eukaryota</taxon>
        <taxon>Fungi</taxon>
        <taxon>Dikarya</taxon>
        <taxon>Ascomycota</taxon>
        <taxon>Pezizomycotina</taxon>
        <taxon>Leotiomycetes</taxon>
        <taxon>Helotiales</taxon>
        <taxon>Hyaloscyphaceae</taxon>
        <taxon>Hyaloscypha</taxon>
        <taxon>Hyaloscypha variabilis</taxon>
    </lineage>
</organism>
<accession>A0A2J6QWG6</accession>
<evidence type="ECO:0000256" key="1">
    <source>
        <dbReference type="SAM" id="MobiDB-lite"/>
    </source>
</evidence>
<feature type="compositionally biased region" description="Polar residues" evidence="1">
    <location>
        <begin position="216"/>
        <end position="230"/>
    </location>
</feature>
<dbReference type="AlphaFoldDB" id="A0A2J6QWG6"/>
<dbReference type="OrthoDB" id="303107at2759"/>
<sequence>MRHTSASPDKSRIKSKWSQDNIIELLANLDFVVKNIRQNSGRAGKNEVLQKLQARLRKRRTVRQIDNRLKSLTGSERPKTIEDVYRHGSSRIQNLDFGIKLKVLEELKSIMSKEVCMVVSTPRQLRSGSRHLGVETSRSKRENTVFSERTPTRTMPRRLRGEPEDLASKPSENESLSSKSPLSHDTLIVPRRKFLSRLTTTPPYPSIADTEERIKSSQSPDTCREGNTTEACSLNGTPSLQSAPQSSFYATGLQDTLTIDYDDPDTVQQIPEDAILDCTHETLRDLFNDNLYFRKKWLESEERREKIDRNERLRHSLLAPGSSDVFQTMADTIEIQDEKINTLQRQLSNQKFLQQFLTLGRGKEVPLNQAQIQINHKKMTREFRSLSIMNCFQHPGETSACLESQDLNELKSKISTDLHCYPIGLVIQSLTGAAVCEWVFNGKIQCTAMMSSPLLEGYRRHLGTVCGELALRNVDLAAHQWVIDEDKHFQEQFLPRTATKLSGRLLDALGPFIKHKGKAEAKLQRRLESIFCAALNIKTFAMIGKNVFEYIWPVHNSIFERNLMAEESSEGTKCNQTLSDQGTKTVMLALVPGLRVYSYDRKLVDYCGFTKGDEGLEQPSLVAQALVVAQ</sequence>
<proteinExistence type="predicted"/>
<name>A0A2J6QWG6_HYAVF</name>
<protein>
    <submittedName>
        <fullName evidence="2">Uncharacterized protein</fullName>
    </submittedName>
</protein>